<keyword evidence="18" id="KW-1185">Reference proteome</keyword>
<feature type="domain" description="HhH-GPD" evidence="15">
    <location>
        <begin position="52"/>
        <end position="203"/>
    </location>
</feature>
<dbReference type="InterPro" id="IPR044298">
    <property type="entry name" value="MIG/MutY"/>
</dbReference>
<dbReference type="GO" id="GO:0035485">
    <property type="term" value="F:adenine/guanine mispair binding"/>
    <property type="evidence" value="ECO:0007669"/>
    <property type="project" value="TreeGrafter"/>
</dbReference>
<name>A0A511TEW2_MYXFU</name>
<evidence type="ECO:0000256" key="9">
    <source>
        <dbReference type="ARBA" id="ARBA00022801"/>
    </source>
</evidence>
<evidence type="ECO:0000256" key="4">
    <source>
        <dbReference type="ARBA" id="ARBA00012045"/>
    </source>
</evidence>
<dbReference type="SMART" id="SM00478">
    <property type="entry name" value="ENDO3c"/>
    <property type="match status" value="1"/>
</dbReference>
<evidence type="ECO:0000256" key="1">
    <source>
        <dbReference type="ARBA" id="ARBA00000843"/>
    </source>
</evidence>
<dbReference type="GO" id="GO:0046872">
    <property type="term" value="F:metal ion binding"/>
    <property type="evidence" value="ECO:0007669"/>
    <property type="project" value="UniProtKB-UniRule"/>
</dbReference>
<dbReference type="Pfam" id="PF14815">
    <property type="entry name" value="NUDIX_4"/>
    <property type="match status" value="1"/>
</dbReference>
<dbReference type="EC" id="3.2.2.31" evidence="4 14"/>
<sequence>MATSPRVPTVTPSAAHLASIRAPLLAWYDRNKRDLPWRRTKDPYAIWLSEVMLQQTQVSTVIPYWERFLKRFPTALALASAPLDDVLAGWKGLGYYTRARNLHRAAQDIVSRFGGTLPSTAEQLLSLPGFGRYTAGAVASIAFGEEAPLVDGNVARVLSRLFEVEGLPGDREREATLWELAGLLVKGERPGDFNQSLMEHGATTCRPENPLCLLCPVREGCVAFKKGRVAELPPAKVRAAPKKLTLALAVWAHADTLLFARRADSGLFGGLWELPAAEVDEDATVEETTLRLTAALGTGVKLESLLGTVKRQLTHRDLTLRMYRVSGPKRPTHSAAFQELRWCTPAEAATLGMSTAMQRALDTVVGTQA</sequence>
<dbReference type="InterPro" id="IPR005760">
    <property type="entry name" value="A/G_AdeGlyc_MutY"/>
</dbReference>
<dbReference type="GO" id="GO:0006298">
    <property type="term" value="P:mismatch repair"/>
    <property type="evidence" value="ECO:0007669"/>
    <property type="project" value="TreeGrafter"/>
</dbReference>
<dbReference type="NCBIfam" id="TIGR01084">
    <property type="entry name" value="mutY"/>
    <property type="match status" value="1"/>
</dbReference>
<evidence type="ECO:0000256" key="13">
    <source>
        <dbReference type="ARBA" id="ARBA00023295"/>
    </source>
</evidence>
<dbReference type="InterPro" id="IPR015797">
    <property type="entry name" value="NUDIX_hydrolase-like_dom_sf"/>
</dbReference>
<dbReference type="FunFam" id="1.10.340.30:FF:000002">
    <property type="entry name" value="Adenine DNA glycosylase"/>
    <property type="match status" value="1"/>
</dbReference>
<evidence type="ECO:0000256" key="7">
    <source>
        <dbReference type="ARBA" id="ARBA00022723"/>
    </source>
</evidence>
<organism evidence="16 19">
    <name type="scientific">Myxococcus fulvus</name>
    <dbReference type="NCBI Taxonomy" id="33"/>
    <lineage>
        <taxon>Bacteria</taxon>
        <taxon>Pseudomonadati</taxon>
        <taxon>Myxococcota</taxon>
        <taxon>Myxococcia</taxon>
        <taxon>Myxococcales</taxon>
        <taxon>Cystobacterineae</taxon>
        <taxon>Myxococcaceae</taxon>
        <taxon>Myxococcus</taxon>
    </lineage>
</organism>
<dbReference type="STRING" id="1334629.MFUL124B02_12215"/>
<evidence type="ECO:0000256" key="11">
    <source>
        <dbReference type="ARBA" id="ARBA00023014"/>
    </source>
</evidence>
<evidence type="ECO:0000256" key="8">
    <source>
        <dbReference type="ARBA" id="ARBA00022763"/>
    </source>
</evidence>
<accession>A0A511TEW2</accession>
<evidence type="ECO:0000256" key="14">
    <source>
        <dbReference type="RuleBase" id="RU365096"/>
    </source>
</evidence>
<evidence type="ECO:0000256" key="10">
    <source>
        <dbReference type="ARBA" id="ARBA00023004"/>
    </source>
</evidence>
<dbReference type="CDD" id="cd03431">
    <property type="entry name" value="NUDIX_DNA_Glycosylase_C-MutY"/>
    <property type="match status" value="1"/>
</dbReference>
<dbReference type="EMBL" id="BJXR01000068">
    <property type="protein sequence ID" value="GEN12714.1"/>
    <property type="molecule type" value="Genomic_DNA"/>
</dbReference>
<gene>
    <name evidence="16" type="primary">mutY</name>
    <name evidence="16" type="ORF">MFU01_77510</name>
    <name evidence="17" type="ORF">SAMN05443572_11188</name>
</gene>
<dbReference type="Gene3D" id="3.90.79.10">
    <property type="entry name" value="Nucleoside Triphosphate Pyrophosphohydrolase"/>
    <property type="match status" value="1"/>
</dbReference>
<dbReference type="PANTHER" id="PTHR42944:SF1">
    <property type="entry name" value="ADENINE DNA GLYCOSYLASE"/>
    <property type="match status" value="1"/>
</dbReference>
<dbReference type="GO" id="GO:0006284">
    <property type="term" value="P:base-excision repair"/>
    <property type="evidence" value="ECO:0007669"/>
    <property type="project" value="UniProtKB-UniRule"/>
</dbReference>
<evidence type="ECO:0000313" key="17">
    <source>
        <dbReference type="EMBL" id="SEU36082.1"/>
    </source>
</evidence>
<keyword evidence="6" id="KW-0004">4Fe-4S</keyword>
<dbReference type="SUPFAM" id="SSF48150">
    <property type="entry name" value="DNA-glycosylase"/>
    <property type="match status" value="1"/>
</dbReference>
<dbReference type="EMBL" id="FOIB01000011">
    <property type="protein sequence ID" value="SEU36082.1"/>
    <property type="molecule type" value="Genomic_DNA"/>
</dbReference>
<keyword evidence="12" id="KW-0234">DNA repair</keyword>
<dbReference type="Gene3D" id="1.10.340.30">
    <property type="entry name" value="Hypothetical protein, domain 2"/>
    <property type="match status" value="1"/>
</dbReference>
<keyword evidence="10 14" id="KW-0408">Iron</keyword>
<evidence type="ECO:0000313" key="18">
    <source>
        <dbReference type="Proteomes" id="UP000183760"/>
    </source>
</evidence>
<evidence type="ECO:0000256" key="5">
    <source>
        <dbReference type="ARBA" id="ARBA00022023"/>
    </source>
</evidence>
<comment type="catalytic activity">
    <reaction evidence="1 14">
        <text>Hydrolyzes free adenine bases from 7,8-dihydro-8-oxoguanine:adenine mismatched double-stranded DNA, leaving an apurinic site.</text>
        <dbReference type="EC" id="3.2.2.31"/>
    </reaction>
</comment>
<dbReference type="Pfam" id="PF00730">
    <property type="entry name" value="HhH-GPD"/>
    <property type="match status" value="1"/>
</dbReference>
<evidence type="ECO:0000313" key="16">
    <source>
        <dbReference type="EMBL" id="GEN12714.1"/>
    </source>
</evidence>
<comment type="caution">
    <text evidence="16">The sequence shown here is derived from an EMBL/GenBank/DDBJ whole genome shotgun (WGS) entry which is preliminary data.</text>
</comment>
<dbReference type="SUPFAM" id="SSF55811">
    <property type="entry name" value="Nudix"/>
    <property type="match status" value="1"/>
</dbReference>
<keyword evidence="7" id="KW-0479">Metal-binding</keyword>
<evidence type="ECO:0000256" key="6">
    <source>
        <dbReference type="ARBA" id="ARBA00022485"/>
    </source>
</evidence>
<protein>
    <recommendedName>
        <fullName evidence="5 14">Adenine DNA glycosylase</fullName>
        <ecNumber evidence="4 14">3.2.2.31</ecNumber>
    </recommendedName>
</protein>
<dbReference type="AlphaFoldDB" id="A0A511TEW2"/>
<keyword evidence="9" id="KW-0378">Hydrolase</keyword>
<comment type="similarity">
    <text evidence="3 14">Belongs to the Nth/MutY family.</text>
</comment>
<evidence type="ECO:0000256" key="12">
    <source>
        <dbReference type="ARBA" id="ARBA00023204"/>
    </source>
</evidence>
<evidence type="ECO:0000256" key="3">
    <source>
        <dbReference type="ARBA" id="ARBA00008343"/>
    </source>
</evidence>
<dbReference type="InterPro" id="IPR003265">
    <property type="entry name" value="HhH-GPD_domain"/>
</dbReference>
<dbReference type="GO" id="GO:0032357">
    <property type="term" value="F:oxidized purine DNA binding"/>
    <property type="evidence" value="ECO:0007669"/>
    <property type="project" value="TreeGrafter"/>
</dbReference>
<dbReference type="InterPro" id="IPR023170">
    <property type="entry name" value="HhH_base_excis_C"/>
</dbReference>
<evidence type="ECO:0000313" key="19">
    <source>
        <dbReference type="Proteomes" id="UP000321514"/>
    </source>
</evidence>
<dbReference type="InterPro" id="IPR004035">
    <property type="entry name" value="Endouclease-III_FeS-bd_BS"/>
</dbReference>
<dbReference type="Proteomes" id="UP000183760">
    <property type="component" value="Unassembled WGS sequence"/>
</dbReference>
<dbReference type="InterPro" id="IPR011257">
    <property type="entry name" value="DNA_glycosylase"/>
</dbReference>
<dbReference type="PROSITE" id="PS00764">
    <property type="entry name" value="ENDONUCLEASE_III_1"/>
    <property type="match status" value="1"/>
</dbReference>
<dbReference type="Gene3D" id="1.10.1670.10">
    <property type="entry name" value="Helix-hairpin-Helix base-excision DNA repair enzymes (C-terminal)"/>
    <property type="match status" value="1"/>
</dbReference>
<dbReference type="PANTHER" id="PTHR42944">
    <property type="entry name" value="ADENINE DNA GLYCOSYLASE"/>
    <property type="match status" value="1"/>
</dbReference>
<dbReference type="InterPro" id="IPR029119">
    <property type="entry name" value="MutY_C"/>
</dbReference>
<keyword evidence="11" id="KW-0411">Iron-sulfur</keyword>
<evidence type="ECO:0000259" key="15">
    <source>
        <dbReference type="SMART" id="SM00478"/>
    </source>
</evidence>
<keyword evidence="8 14" id="KW-0227">DNA damage</keyword>
<dbReference type="GO" id="GO:0034039">
    <property type="term" value="F:8-oxo-7,8-dihydroguanine DNA N-glycosylase activity"/>
    <property type="evidence" value="ECO:0007669"/>
    <property type="project" value="TreeGrafter"/>
</dbReference>
<reference evidence="17 18" key="1">
    <citation type="submission" date="2016-10" db="EMBL/GenBank/DDBJ databases">
        <authorList>
            <person name="Varghese N."/>
            <person name="Submissions S."/>
        </authorList>
    </citation>
    <scope>NUCLEOTIDE SEQUENCE [LARGE SCALE GENOMIC DNA]</scope>
    <source>
        <strain evidence="17 18">DSM 16525</strain>
    </source>
</reference>
<proteinExistence type="inferred from homology"/>
<comment type="function">
    <text evidence="2">Adenine glycosylase active on G-A mispairs. MutY also corrects error-prone DNA synthesis past GO lesions which are due to the oxidatively damaged form of guanine: 7,8-dihydro-8-oxoguanine (8-oxo-dGTP).</text>
</comment>
<dbReference type="GO" id="GO:0051539">
    <property type="term" value="F:4 iron, 4 sulfur cluster binding"/>
    <property type="evidence" value="ECO:0007669"/>
    <property type="project" value="UniProtKB-UniRule"/>
</dbReference>
<evidence type="ECO:0000256" key="2">
    <source>
        <dbReference type="ARBA" id="ARBA00002933"/>
    </source>
</evidence>
<dbReference type="Proteomes" id="UP000321514">
    <property type="component" value="Unassembled WGS sequence"/>
</dbReference>
<keyword evidence="13 14" id="KW-0326">Glycosidase</keyword>
<comment type="cofactor">
    <cofactor evidence="14">
        <name>[4Fe-4S] cluster</name>
        <dbReference type="ChEBI" id="CHEBI:49883"/>
    </cofactor>
    <text evidence="14">Binds 1 [4Fe-4S] cluster.</text>
</comment>
<dbReference type="GO" id="GO:0000701">
    <property type="term" value="F:purine-specific mismatch base pair DNA N-glycosylase activity"/>
    <property type="evidence" value="ECO:0007669"/>
    <property type="project" value="UniProtKB-EC"/>
</dbReference>
<reference evidence="16 19" key="2">
    <citation type="submission" date="2019-07" db="EMBL/GenBank/DDBJ databases">
        <title>Whole genome shotgun sequence of Myxococcus fulvus NBRC 100333.</title>
        <authorList>
            <person name="Hosoyama A."/>
            <person name="Uohara A."/>
            <person name="Ohji S."/>
            <person name="Ichikawa N."/>
        </authorList>
    </citation>
    <scope>NUCLEOTIDE SEQUENCE [LARGE SCALE GENOMIC DNA]</scope>
    <source>
        <strain evidence="16 19">NBRC 100333</strain>
    </source>
</reference>
<dbReference type="CDD" id="cd00056">
    <property type="entry name" value="ENDO3c"/>
    <property type="match status" value="1"/>
</dbReference>